<dbReference type="Pfam" id="PF14604">
    <property type="entry name" value="SH3_9"/>
    <property type="match status" value="1"/>
</dbReference>
<organism evidence="9 10">
    <name type="scientific">Paramuricea clavata</name>
    <name type="common">Red gorgonian</name>
    <name type="synonym">Violescent sea-whip</name>
    <dbReference type="NCBI Taxonomy" id="317549"/>
    <lineage>
        <taxon>Eukaryota</taxon>
        <taxon>Metazoa</taxon>
        <taxon>Cnidaria</taxon>
        <taxon>Anthozoa</taxon>
        <taxon>Octocorallia</taxon>
        <taxon>Malacalcyonacea</taxon>
        <taxon>Plexauridae</taxon>
        <taxon>Paramuricea</taxon>
    </lineage>
</organism>
<feature type="coiled-coil region" evidence="7">
    <location>
        <begin position="226"/>
        <end position="253"/>
    </location>
</feature>
<gene>
    <name evidence="9" type="ORF">PACLA_8A018132</name>
</gene>
<dbReference type="InterPro" id="IPR057870">
    <property type="entry name" value="HR1_TOCA"/>
</dbReference>
<dbReference type="PRINTS" id="PR00499">
    <property type="entry name" value="P67PHOX"/>
</dbReference>
<comment type="subcellular location">
    <subcellularLocation>
        <location evidence="1">Cytoplasm</location>
        <location evidence="1">Cytoskeleton</location>
    </subcellularLocation>
</comment>
<dbReference type="PRINTS" id="PR00452">
    <property type="entry name" value="SH3DOMAIN"/>
</dbReference>
<feature type="region of interest" description="Disordered" evidence="8">
    <location>
        <begin position="47"/>
        <end position="102"/>
    </location>
</feature>
<name>A0A7D9I4C7_PARCT</name>
<evidence type="ECO:0000256" key="1">
    <source>
        <dbReference type="ARBA" id="ARBA00004245"/>
    </source>
</evidence>
<keyword evidence="5 7" id="KW-0175">Coiled coil</keyword>
<feature type="region of interest" description="Disordered" evidence="8">
    <location>
        <begin position="187"/>
        <end position="206"/>
    </location>
</feature>
<evidence type="ECO:0000256" key="6">
    <source>
        <dbReference type="ARBA" id="ARBA00023212"/>
    </source>
</evidence>
<evidence type="ECO:0000256" key="3">
    <source>
        <dbReference type="ARBA" id="ARBA00022490"/>
    </source>
</evidence>
<dbReference type="Proteomes" id="UP001152795">
    <property type="component" value="Unassembled WGS sequence"/>
</dbReference>
<keyword evidence="6" id="KW-0206">Cytoskeleton</keyword>
<reference evidence="9" key="1">
    <citation type="submission" date="2020-04" db="EMBL/GenBank/DDBJ databases">
        <authorList>
            <person name="Alioto T."/>
            <person name="Alioto T."/>
            <person name="Gomez Garrido J."/>
        </authorList>
    </citation>
    <scope>NUCLEOTIDE SEQUENCE</scope>
    <source>
        <strain evidence="9">A484AB</strain>
    </source>
</reference>
<dbReference type="Gene3D" id="1.20.1270.60">
    <property type="entry name" value="Arfaptin homology (AH) domain/BAR domain"/>
    <property type="match status" value="1"/>
</dbReference>
<proteinExistence type="predicted"/>
<evidence type="ECO:0000256" key="4">
    <source>
        <dbReference type="ARBA" id="ARBA00022553"/>
    </source>
</evidence>
<dbReference type="InterPro" id="IPR001452">
    <property type="entry name" value="SH3_domain"/>
</dbReference>
<feature type="compositionally biased region" description="Basic and acidic residues" evidence="8">
    <location>
        <begin position="47"/>
        <end position="68"/>
    </location>
</feature>
<dbReference type="PROSITE" id="PS50002">
    <property type="entry name" value="SH3"/>
    <property type="match status" value="1"/>
</dbReference>
<dbReference type="FunFam" id="2.30.30.40:FF:000072">
    <property type="entry name" value="Unconventional Myosin IB"/>
    <property type="match status" value="1"/>
</dbReference>
<evidence type="ECO:0000256" key="7">
    <source>
        <dbReference type="SAM" id="Coils"/>
    </source>
</evidence>
<dbReference type="Gene3D" id="6.10.140.470">
    <property type="match status" value="1"/>
</dbReference>
<dbReference type="GO" id="GO:0005737">
    <property type="term" value="C:cytoplasm"/>
    <property type="evidence" value="ECO:0007669"/>
    <property type="project" value="TreeGrafter"/>
</dbReference>
<dbReference type="InterPro" id="IPR035656">
    <property type="entry name" value="Nostrin_SH3"/>
</dbReference>
<dbReference type="GO" id="GO:0043226">
    <property type="term" value="C:organelle"/>
    <property type="evidence" value="ECO:0007669"/>
    <property type="project" value="UniProtKB-ARBA"/>
</dbReference>
<dbReference type="SUPFAM" id="SSF50044">
    <property type="entry name" value="SH3-domain"/>
    <property type="match status" value="1"/>
</dbReference>
<keyword evidence="2" id="KW-0728">SH3 domain</keyword>
<accession>A0A7D9I4C7</accession>
<dbReference type="Pfam" id="PF25610">
    <property type="entry name" value="HR1_TOCA"/>
    <property type="match status" value="1"/>
</dbReference>
<dbReference type="Gene3D" id="2.30.30.40">
    <property type="entry name" value="SH3 Domains"/>
    <property type="match status" value="1"/>
</dbReference>
<dbReference type="EMBL" id="CACRXK020003738">
    <property type="protein sequence ID" value="CAB4000041.1"/>
    <property type="molecule type" value="Genomic_DNA"/>
</dbReference>
<evidence type="ECO:0000256" key="5">
    <source>
        <dbReference type="ARBA" id="ARBA00023054"/>
    </source>
</evidence>
<sequence length="427" mass="49036">MLIECLKHQMSLVLILTFRNLAGRLNDDAVKELKIFIDNQTKTRKPVEQQVEKSMKLYSDKRTDEQKAKKNSHLKARDNESSIEQYEEAKSGKKKANSEKELSKLETKCKKAASSIEKADRDYKDLNLKAERGRIELASAIRRFSQICETTECERVQHIKELFIKYSEMLEGVIPQMQQSYQNVKDESSRIEPSEDINSVADQRGTEREAAEQLLTDYFEEDFQNMIAADRRKQRLEEKVKNLSVDLKREIKAREGIEHLFNVYESTPNYTNEEGQMNVADQLAAADEVINSIDGSLYKLQHALAQVNRQEAPNHRLSSYIQISKDKQGLAVSVLKIPLGEVTKMTRADSNVDQGYPSDDEFEEDYTSSGYIGQCIAQYHYDGTQSDELTIREGDVINLSEKQDDDWWLGELNGRTGIFPATYVQEM</sequence>
<dbReference type="InterPro" id="IPR031160">
    <property type="entry name" value="F_BAR_dom"/>
</dbReference>
<dbReference type="InterPro" id="IPR027267">
    <property type="entry name" value="AH/BAR_dom_sf"/>
</dbReference>
<evidence type="ECO:0000256" key="2">
    <source>
        <dbReference type="ARBA" id="ARBA00022443"/>
    </source>
</evidence>
<protein>
    <submittedName>
        <fullName evidence="9">Nostrin-like isoform X1</fullName>
    </submittedName>
</protein>
<comment type="caution">
    <text evidence="9">The sequence shown here is derived from an EMBL/GenBank/DDBJ whole genome shotgun (WGS) entry which is preliminary data.</text>
</comment>
<dbReference type="GO" id="GO:0005886">
    <property type="term" value="C:plasma membrane"/>
    <property type="evidence" value="ECO:0007669"/>
    <property type="project" value="TreeGrafter"/>
</dbReference>
<evidence type="ECO:0000256" key="8">
    <source>
        <dbReference type="SAM" id="MobiDB-lite"/>
    </source>
</evidence>
<dbReference type="PROSITE" id="PS51741">
    <property type="entry name" value="F_BAR"/>
    <property type="match status" value="1"/>
</dbReference>
<dbReference type="SUPFAM" id="SSF103657">
    <property type="entry name" value="BAR/IMD domain-like"/>
    <property type="match status" value="1"/>
</dbReference>
<dbReference type="SMART" id="SM00326">
    <property type="entry name" value="SH3"/>
    <property type="match status" value="1"/>
</dbReference>
<evidence type="ECO:0000313" key="10">
    <source>
        <dbReference type="Proteomes" id="UP001152795"/>
    </source>
</evidence>
<dbReference type="PANTHER" id="PTHR23065">
    <property type="entry name" value="PROLINE-SERINE-THREONINE PHOSPHATASE INTERACTING PROTEIN 1"/>
    <property type="match status" value="1"/>
</dbReference>
<evidence type="ECO:0000313" key="9">
    <source>
        <dbReference type="EMBL" id="CAB4000041.1"/>
    </source>
</evidence>
<keyword evidence="10" id="KW-1185">Reference proteome</keyword>
<dbReference type="AlphaFoldDB" id="A0A7D9I4C7"/>
<keyword evidence="3" id="KW-0963">Cytoplasm</keyword>
<dbReference type="InterPro" id="IPR036028">
    <property type="entry name" value="SH3-like_dom_sf"/>
</dbReference>
<dbReference type="PANTHER" id="PTHR23065:SF7">
    <property type="entry name" value="NOSTRIN, ISOFORM H"/>
    <property type="match status" value="1"/>
</dbReference>
<keyword evidence="4" id="KW-0597">Phosphoprotein</keyword>
<dbReference type="CDD" id="cd11823">
    <property type="entry name" value="SH3_Nostrin"/>
    <property type="match status" value="1"/>
</dbReference>
<feature type="compositionally biased region" description="Basic and acidic residues" evidence="8">
    <location>
        <begin position="87"/>
        <end position="102"/>
    </location>
</feature>